<dbReference type="GO" id="GO:0005886">
    <property type="term" value="C:plasma membrane"/>
    <property type="evidence" value="ECO:0007669"/>
    <property type="project" value="UniProtKB-SubCell"/>
</dbReference>
<keyword evidence="6 12" id="KW-0067">ATP-binding</keyword>
<dbReference type="SMART" id="SM00382">
    <property type="entry name" value="AAA"/>
    <property type="match status" value="1"/>
</dbReference>
<evidence type="ECO:0000313" key="12">
    <source>
        <dbReference type="EMBL" id="SFR68850.1"/>
    </source>
</evidence>
<dbReference type="Proteomes" id="UP000199659">
    <property type="component" value="Unassembled WGS sequence"/>
</dbReference>
<feature type="domain" description="ABC transporter" evidence="10">
    <location>
        <begin position="483"/>
        <end position="718"/>
    </location>
</feature>
<dbReference type="PROSITE" id="PS50929">
    <property type="entry name" value="ABC_TM1F"/>
    <property type="match status" value="1"/>
</dbReference>
<dbReference type="InterPro" id="IPR036640">
    <property type="entry name" value="ABC1_TM_sf"/>
</dbReference>
<dbReference type="PANTHER" id="PTHR43394:SF1">
    <property type="entry name" value="ATP-BINDING CASSETTE SUB-FAMILY B MEMBER 10, MITOCHONDRIAL"/>
    <property type="match status" value="1"/>
</dbReference>
<protein>
    <submittedName>
        <fullName evidence="12">ATP-binding cassette, subfamily B</fullName>
    </submittedName>
</protein>
<evidence type="ECO:0000256" key="1">
    <source>
        <dbReference type="ARBA" id="ARBA00004651"/>
    </source>
</evidence>
<evidence type="ECO:0000256" key="5">
    <source>
        <dbReference type="ARBA" id="ARBA00022741"/>
    </source>
</evidence>
<feature type="transmembrane region" description="Helical" evidence="9">
    <location>
        <begin position="207"/>
        <end position="230"/>
    </location>
</feature>
<organism evidence="12 13">
    <name type="scientific">Anaeromicropila populeti</name>
    <dbReference type="NCBI Taxonomy" id="37658"/>
    <lineage>
        <taxon>Bacteria</taxon>
        <taxon>Bacillati</taxon>
        <taxon>Bacillota</taxon>
        <taxon>Clostridia</taxon>
        <taxon>Lachnospirales</taxon>
        <taxon>Lachnospiraceae</taxon>
        <taxon>Anaeromicropila</taxon>
    </lineage>
</organism>
<evidence type="ECO:0000256" key="2">
    <source>
        <dbReference type="ARBA" id="ARBA00022448"/>
    </source>
</evidence>
<dbReference type="PANTHER" id="PTHR43394">
    <property type="entry name" value="ATP-DEPENDENT PERMEASE MDL1, MITOCHONDRIAL"/>
    <property type="match status" value="1"/>
</dbReference>
<keyword evidence="3" id="KW-1003">Cell membrane</keyword>
<evidence type="ECO:0000256" key="7">
    <source>
        <dbReference type="ARBA" id="ARBA00022989"/>
    </source>
</evidence>
<keyword evidence="2" id="KW-0813">Transport</keyword>
<evidence type="ECO:0000256" key="6">
    <source>
        <dbReference type="ARBA" id="ARBA00022840"/>
    </source>
</evidence>
<keyword evidence="8 9" id="KW-0472">Membrane</keyword>
<name>A0A1I6IRI1_9FIRM</name>
<reference evidence="12 13" key="1">
    <citation type="submission" date="2016-10" db="EMBL/GenBank/DDBJ databases">
        <authorList>
            <person name="de Groot N.N."/>
        </authorList>
    </citation>
    <scope>NUCLEOTIDE SEQUENCE [LARGE SCALE GENOMIC DNA]</scope>
    <source>
        <strain evidence="12 13">743A</strain>
    </source>
</reference>
<evidence type="ECO:0000256" key="4">
    <source>
        <dbReference type="ARBA" id="ARBA00022692"/>
    </source>
</evidence>
<dbReference type="CDD" id="cd18548">
    <property type="entry name" value="ABC_6TM_Tm287_like"/>
    <property type="match status" value="1"/>
</dbReference>
<dbReference type="OrthoDB" id="9762778at2"/>
<dbReference type="RefSeq" id="WP_092559615.1">
    <property type="nucleotide sequence ID" value="NZ_FOYZ01000003.1"/>
</dbReference>
<dbReference type="SUPFAM" id="SSF52540">
    <property type="entry name" value="P-loop containing nucleoside triphosphate hydrolases"/>
    <property type="match status" value="1"/>
</dbReference>
<dbReference type="InterPro" id="IPR003593">
    <property type="entry name" value="AAA+_ATPase"/>
</dbReference>
<dbReference type="GO" id="GO:0015421">
    <property type="term" value="F:ABC-type oligopeptide transporter activity"/>
    <property type="evidence" value="ECO:0007669"/>
    <property type="project" value="TreeGrafter"/>
</dbReference>
<evidence type="ECO:0000259" key="10">
    <source>
        <dbReference type="PROSITE" id="PS50893"/>
    </source>
</evidence>
<evidence type="ECO:0000313" key="13">
    <source>
        <dbReference type="Proteomes" id="UP000199659"/>
    </source>
</evidence>
<dbReference type="InterPro" id="IPR027417">
    <property type="entry name" value="P-loop_NTPase"/>
</dbReference>
<dbReference type="Pfam" id="PF00664">
    <property type="entry name" value="ABC_membrane"/>
    <property type="match status" value="1"/>
</dbReference>
<accession>A0A1I6IRI1</accession>
<feature type="transmembrane region" description="Helical" evidence="9">
    <location>
        <begin position="12"/>
        <end position="32"/>
    </location>
</feature>
<dbReference type="AlphaFoldDB" id="A0A1I6IRI1"/>
<feature type="transmembrane region" description="Helical" evidence="9">
    <location>
        <begin position="426"/>
        <end position="444"/>
    </location>
</feature>
<keyword evidence="5" id="KW-0547">Nucleotide-binding</keyword>
<dbReference type="PROSITE" id="PS50893">
    <property type="entry name" value="ABC_TRANSPORTER_2"/>
    <property type="match status" value="1"/>
</dbReference>
<evidence type="ECO:0000256" key="9">
    <source>
        <dbReference type="SAM" id="Phobius"/>
    </source>
</evidence>
<keyword evidence="7 9" id="KW-1133">Transmembrane helix</keyword>
<evidence type="ECO:0000259" key="11">
    <source>
        <dbReference type="PROSITE" id="PS50929"/>
    </source>
</evidence>
<keyword evidence="4 9" id="KW-0812">Transmembrane</keyword>
<dbReference type="InterPro" id="IPR039421">
    <property type="entry name" value="Type_1_exporter"/>
</dbReference>
<dbReference type="Gene3D" id="3.40.50.300">
    <property type="entry name" value="P-loop containing nucleotide triphosphate hydrolases"/>
    <property type="match status" value="1"/>
</dbReference>
<dbReference type="PROSITE" id="PS00211">
    <property type="entry name" value="ABC_TRANSPORTER_1"/>
    <property type="match status" value="1"/>
</dbReference>
<dbReference type="EMBL" id="FOYZ01000003">
    <property type="protein sequence ID" value="SFR68850.1"/>
    <property type="molecule type" value="Genomic_DNA"/>
</dbReference>
<evidence type="ECO:0000256" key="8">
    <source>
        <dbReference type="ARBA" id="ARBA00023136"/>
    </source>
</evidence>
<feature type="domain" description="ABC transmembrane type-1" evidence="11">
    <location>
        <begin position="192"/>
        <end position="446"/>
    </location>
</feature>
<sequence>MRNIIKYLSKHYIPVIAIVALLVIQAICDLKLPEYTSDVVNVGIQQSGIEEVSPDVMREESLQLMYPFLAEDNLTLIQNCYQKVELSSLTEQGRKEFLKQYPLADSMVVYEFNGTEEEREKAGLVIAKVYALISSLSKTEGALEGVLNGTAEQRIAMYQKTDEGFSNYSASMINTIGAAFAKSEYEALGRDIGKIQTSYILRTGAKMLGVSFGAMFIIIIVSLIAARVAASIGKNLRTSLFKKVVSFSNTEMDRFSTASLITRSTNDIQQVQMVAVLLLRMVVYAPILGIGGIIKVVHTNTSMSWIIFVAVAAILAVVLILFKVAMPKFKMMQSLVDRVNLVSREILTGLSVIRAFGTEKHEEKRFDGANQDLTKTMLFTNRVMSFMMPFMFLIMNCVMILIVWYGGKGIELGELQVGDMIAFMTYTMQIVMSFLMLTMVSIFLPRAAISATRIDEVLMTDLTIMEPESPKKISDANGKKGLIEFENVSFRYPNADEDALENITFTALPGKTTAFIGSTGSGKSTLVNLIPRFYDVTKGSVKVDGIDVREITQKELHDKLGYVPQKAILFSGTIDSNLRYGKEDATEEEIKKAAAIAQSADFIEEKENKYFSSIAQGGSNVSGGQKQRLSIARAIAKKPEIFIFDDSFSALDFKTDVALRKAIQKDLKESTVLIVAQRISTILNADQIIVLDEGKIVGIGTHKQLLAANEVYQQIAASQLSQAELSGDLDSKEVLELKKGADQNEQ</sequence>
<feature type="transmembrane region" description="Helical" evidence="9">
    <location>
        <begin position="273"/>
        <end position="297"/>
    </location>
</feature>
<feature type="transmembrane region" description="Helical" evidence="9">
    <location>
        <begin position="303"/>
        <end position="322"/>
    </location>
</feature>
<dbReference type="InterPro" id="IPR017871">
    <property type="entry name" value="ABC_transporter-like_CS"/>
</dbReference>
<feature type="transmembrane region" description="Helical" evidence="9">
    <location>
        <begin position="383"/>
        <end position="406"/>
    </location>
</feature>
<gene>
    <name evidence="12" type="ORF">SAMN05661086_01017</name>
</gene>
<dbReference type="SUPFAM" id="SSF90123">
    <property type="entry name" value="ABC transporter transmembrane region"/>
    <property type="match status" value="1"/>
</dbReference>
<evidence type="ECO:0000256" key="3">
    <source>
        <dbReference type="ARBA" id="ARBA00022475"/>
    </source>
</evidence>
<dbReference type="InterPro" id="IPR011527">
    <property type="entry name" value="ABC1_TM_dom"/>
</dbReference>
<dbReference type="GO" id="GO:0005524">
    <property type="term" value="F:ATP binding"/>
    <property type="evidence" value="ECO:0007669"/>
    <property type="project" value="UniProtKB-KW"/>
</dbReference>
<dbReference type="Gene3D" id="1.20.1560.10">
    <property type="entry name" value="ABC transporter type 1, transmembrane domain"/>
    <property type="match status" value="1"/>
</dbReference>
<dbReference type="InterPro" id="IPR003439">
    <property type="entry name" value="ABC_transporter-like_ATP-bd"/>
</dbReference>
<dbReference type="Pfam" id="PF00005">
    <property type="entry name" value="ABC_tran"/>
    <property type="match status" value="1"/>
</dbReference>
<dbReference type="GO" id="GO:0016887">
    <property type="term" value="F:ATP hydrolysis activity"/>
    <property type="evidence" value="ECO:0007669"/>
    <property type="project" value="InterPro"/>
</dbReference>
<dbReference type="FunFam" id="3.40.50.300:FF:000221">
    <property type="entry name" value="Multidrug ABC transporter ATP-binding protein"/>
    <property type="match status" value="1"/>
</dbReference>
<proteinExistence type="predicted"/>
<keyword evidence="13" id="KW-1185">Reference proteome</keyword>
<dbReference type="STRING" id="37658.SAMN05661086_01017"/>
<comment type="subcellular location">
    <subcellularLocation>
        <location evidence="1">Cell membrane</location>
        <topology evidence="1">Multi-pass membrane protein</topology>
    </subcellularLocation>
</comment>